<sequence>MEFVQKKKSNKHTFTLHDDYFNFAYKDNNGSGDVDLNYADLPQKSSVQIEQNEWFRNVGVLWVALGIVQYSQAIFLNMPLAGKGVWITVGSACLIWFYLSKVKYTVFRTERANVLVIQDKNHDKIIDELNKRRKSQLLAWYGDVNPQNNLENEIQKFKWLAEQNILSKEEAEIKIAQAELLQKANTQLPKERLN</sequence>
<proteinExistence type="predicted"/>
<evidence type="ECO:0000256" key="1">
    <source>
        <dbReference type="SAM" id="Phobius"/>
    </source>
</evidence>
<dbReference type="EMBL" id="LAJX01000119">
    <property type="protein sequence ID" value="KJV06307.1"/>
    <property type="molecule type" value="Genomic_DNA"/>
</dbReference>
<evidence type="ECO:0000313" key="2">
    <source>
        <dbReference type="EMBL" id="KJV06307.1"/>
    </source>
</evidence>
<dbReference type="RefSeq" id="WP_045779453.1">
    <property type="nucleotide sequence ID" value="NZ_LAJX01000119.1"/>
</dbReference>
<reference evidence="2 3" key="2">
    <citation type="journal article" date="2016" name="Microb. Ecol.">
        <title>Genome Characteristics of a Novel Type I Methanotroph (Sn10-6) Isolated from a Flooded Indian Rice Field.</title>
        <authorList>
            <person name="Rahalkar M.C."/>
            <person name="Pandit P.S."/>
            <person name="Dhakephalkar P.K."/>
            <person name="Pore S."/>
            <person name="Arora P."/>
            <person name="Kapse N."/>
        </authorList>
    </citation>
    <scope>NUCLEOTIDE SEQUENCE [LARGE SCALE GENOMIC DNA]</scope>
    <source>
        <strain evidence="2 3">Sn10-6</strain>
    </source>
</reference>
<dbReference type="OrthoDB" id="5982841at2"/>
<comment type="caution">
    <text evidence="2">The sequence shown here is derived from an EMBL/GenBank/DDBJ whole genome shotgun (WGS) entry which is preliminary data.</text>
</comment>
<feature type="transmembrane region" description="Helical" evidence="1">
    <location>
        <begin position="80"/>
        <end position="99"/>
    </location>
</feature>
<gene>
    <name evidence="2" type="ORF">VZ94_12300</name>
</gene>
<organism evidence="2 3">
    <name type="scientific">Methylocucumis oryzae</name>
    <dbReference type="NCBI Taxonomy" id="1632867"/>
    <lineage>
        <taxon>Bacteria</taxon>
        <taxon>Pseudomonadati</taxon>
        <taxon>Pseudomonadota</taxon>
        <taxon>Gammaproteobacteria</taxon>
        <taxon>Methylococcales</taxon>
        <taxon>Methylococcaceae</taxon>
        <taxon>Methylocucumis</taxon>
    </lineage>
</organism>
<keyword evidence="1" id="KW-0472">Membrane</keyword>
<protein>
    <submittedName>
        <fullName evidence="2">Uncharacterized protein</fullName>
    </submittedName>
</protein>
<keyword evidence="3" id="KW-1185">Reference proteome</keyword>
<evidence type="ECO:0000313" key="3">
    <source>
        <dbReference type="Proteomes" id="UP000033684"/>
    </source>
</evidence>
<keyword evidence="1" id="KW-0812">Transmembrane</keyword>
<reference evidence="3" key="1">
    <citation type="submission" date="2015-03" db="EMBL/GenBank/DDBJ databases">
        <title>Draft genome sequence of a novel methanotroph (Sn10-6) isolated from flooded ricefield rhizosphere in India.</title>
        <authorList>
            <person name="Pandit P.S."/>
            <person name="Pore S.D."/>
            <person name="Arora P."/>
            <person name="Kapse N.G."/>
            <person name="Dhakephalkar P.K."/>
            <person name="Rahalkar M.C."/>
        </authorList>
    </citation>
    <scope>NUCLEOTIDE SEQUENCE [LARGE SCALE GENOMIC DNA]</scope>
    <source>
        <strain evidence="3">Sn10-6</strain>
    </source>
</reference>
<feature type="transmembrane region" description="Helical" evidence="1">
    <location>
        <begin position="54"/>
        <end position="74"/>
    </location>
</feature>
<name>A0A0F3II13_9GAMM</name>
<accession>A0A0F3II13</accession>
<dbReference type="Proteomes" id="UP000033684">
    <property type="component" value="Unassembled WGS sequence"/>
</dbReference>
<dbReference type="AlphaFoldDB" id="A0A0F3II13"/>
<keyword evidence="1" id="KW-1133">Transmembrane helix</keyword>